<name>Q5P5B5_AROAE</name>
<proteinExistence type="predicted"/>
<dbReference type="AlphaFoldDB" id="Q5P5B5"/>
<sequence length="48" mass="5267">MALTRADIGIRQCPHWWNFSDEASLTRRGVNRCLLGARLEAVVPAASG</sequence>
<dbReference type="HOGENOM" id="CLU_3148890_0_0_4"/>
<evidence type="ECO:0000313" key="1">
    <source>
        <dbReference type="EMBL" id="CAI07497.1"/>
    </source>
</evidence>
<organism evidence="1 2">
    <name type="scientific">Aromatoleum aromaticum (strain DSM 19018 / LMG 30748 / EbN1)</name>
    <name type="common">Azoarcus sp. (strain EbN1)</name>
    <dbReference type="NCBI Taxonomy" id="76114"/>
    <lineage>
        <taxon>Bacteria</taxon>
        <taxon>Pseudomonadati</taxon>
        <taxon>Pseudomonadota</taxon>
        <taxon>Betaproteobacteria</taxon>
        <taxon>Rhodocyclales</taxon>
        <taxon>Rhodocyclaceae</taxon>
        <taxon>Aromatoleum</taxon>
    </lineage>
</organism>
<reference evidence="1 2" key="1">
    <citation type="journal article" date="2005" name="Arch. Microbiol.">
        <title>The genome sequence of an anaerobic aromatic-degrading denitrifying bacterium, strain EbN1.</title>
        <authorList>
            <person name="Rabus R."/>
            <person name="Kube M."/>
            <person name="Heider J."/>
            <person name="Beck A."/>
            <person name="Heitmann K."/>
            <person name="Widdel F."/>
            <person name="Reinhardt R."/>
        </authorList>
    </citation>
    <scope>NUCLEOTIDE SEQUENCE [LARGE SCALE GENOMIC DNA]</scope>
    <source>
        <strain evidence="1 2">EbN1</strain>
    </source>
</reference>
<dbReference type="Proteomes" id="UP000006552">
    <property type="component" value="Chromosome"/>
</dbReference>
<gene>
    <name evidence="1" type="ORF">ebA2441</name>
</gene>
<accession>Q5P5B5</accession>
<protein>
    <submittedName>
        <fullName evidence="1">Uncharacterized protein</fullName>
    </submittedName>
</protein>
<keyword evidence="2" id="KW-1185">Reference proteome</keyword>
<dbReference type="KEGG" id="eba:ebA2441"/>
<evidence type="ECO:0000313" key="2">
    <source>
        <dbReference type="Proteomes" id="UP000006552"/>
    </source>
</evidence>
<dbReference type="EMBL" id="CR555306">
    <property type="protein sequence ID" value="CAI07497.1"/>
    <property type="molecule type" value="Genomic_DNA"/>
</dbReference>